<accession>A0AAV6XFF8</accession>
<dbReference type="GO" id="GO:0047196">
    <property type="term" value="F:long-chain-alcohol O-fatty-acyltransferase activity"/>
    <property type="evidence" value="ECO:0007669"/>
    <property type="project" value="UniProtKB-EC"/>
</dbReference>
<keyword evidence="7" id="KW-0012">Acyltransferase</keyword>
<evidence type="ECO:0000256" key="1">
    <source>
        <dbReference type="ARBA" id="ARBA00004162"/>
    </source>
</evidence>
<dbReference type="EMBL" id="WHWC01000006">
    <property type="protein sequence ID" value="KAG8381148.1"/>
    <property type="molecule type" value="Genomic_DNA"/>
</dbReference>
<evidence type="ECO:0000256" key="11">
    <source>
        <dbReference type="SAM" id="Phobius"/>
    </source>
</evidence>
<evidence type="ECO:0000313" key="15">
    <source>
        <dbReference type="Proteomes" id="UP000826271"/>
    </source>
</evidence>
<sequence length="429" mass="48199">MDNMGLIDLKLSGSPFTWVRDLQERLDRAVCNGDWRIAFLKASVTHLPRISWDHSPLLVDLGPGGDRPICDRVFRMQVANDKTSGDMSWKRTDVDIENHIFAPDLDPNMENPDSFVENFTTDLLASPMDMRKPLWEVHILNVKTVYANATAVLKIHHSIGDGLSLISLFMACAKKTSNPESLHVMPLTKQKPISKHGLMKRIFLFPWTMVLIGFNTLIGCALFVATLLFLKDSESPIKGGRGVEQSAKRFVHRAINLDDVKLVKNVLNVELTEVLEKGKDLNGKWGNLFGFVIIPFTIALEDDPLAHIYRAKANMDKKKFSLEAKFPFNLVKLLLKLFGLEVAGEAMRLALNGTTLSFSNVTGPREAYSFFGHDSLFIHCQSYGNKLIFMLAADEKKIPNPHELCDDLVLSFENIKEAVINRGLVKHSN</sequence>
<dbReference type="GO" id="GO:0004144">
    <property type="term" value="F:diacylglycerol O-acyltransferase activity"/>
    <property type="evidence" value="ECO:0007669"/>
    <property type="project" value="UniProtKB-EC"/>
</dbReference>
<feature type="domain" description="O-acyltransferase WSD1-like N-terminal" evidence="12">
    <location>
        <begin position="74"/>
        <end position="189"/>
    </location>
</feature>
<dbReference type="GO" id="GO:0005886">
    <property type="term" value="C:plasma membrane"/>
    <property type="evidence" value="ECO:0007669"/>
    <property type="project" value="UniProtKB-SubCell"/>
</dbReference>
<comment type="subcellular location">
    <subcellularLocation>
        <location evidence="1">Cell membrane</location>
        <topology evidence="1">Single-pass membrane protein</topology>
    </subcellularLocation>
    <subcellularLocation>
        <location evidence="2">Endoplasmic reticulum membrane</location>
    </subcellularLocation>
</comment>
<evidence type="ECO:0000256" key="7">
    <source>
        <dbReference type="ARBA" id="ARBA00023315"/>
    </source>
</evidence>
<organism evidence="14 15">
    <name type="scientific">Buddleja alternifolia</name>
    <dbReference type="NCBI Taxonomy" id="168488"/>
    <lineage>
        <taxon>Eukaryota</taxon>
        <taxon>Viridiplantae</taxon>
        <taxon>Streptophyta</taxon>
        <taxon>Embryophyta</taxon>
        <taxon>Tracheophyta</taxon>
        <taxon>Spermatophyta</taxon>
        <taxon>Magnoliopsida</taxon>
        <taxon>eudicotyledons</taxon>
        <taxon>Gunneridae</taxon>
        <taxon>Pentapetalae</taxon>
        <taxon>asterids</taxon>
        <taxon>lamiids</taxon>
        <taxon>Lamiales</taxon>
        <taxon>Scrophulariaceae</taxon>
        <taxon>Buddlejeae</taxon>
        <taxon>Buddleja</taxon>
    </lineage>
</organism>
<dbReference type="Pfam" id="PF06974">
    <property type="entry name" value="WS_DGAT_C"/>
    <property type="match status" value="1"/>
</dbReference>
<evidence type="ECO:0000256" key="8">
    <source>
        <dbReference type="ARBA" id="ARBA00024360"/>
    </source>
</evidence>
<evidence type="ECO:0000259" key="13">
    <source>
        <dbReference type="Pfam" id="PF06974"/>
    </source>
</evidence>
<dbReference type="Pfam" id="PF03007">
    <property type="entry name" value="WS_DGAT_cat"/>
    <property type="match status" value="1"/>
</dbReference>
<comment type="caution">
    <text evidence="14">The sequence shown here is derived from an EMBL/GenBank/DDBJ whole genome shotgun (WGS) entry which is preliminary data.</text>
</comment>
<feature type="domain" description="O-acyltransferase WSD1 C-terminal" evidence="13">
    <location>
        <begin position="285"/>
        <end position="416"/>
    </location>
</feature>
<name>A0AAV6XFF8_9LAMI</name>
<evidence type="ECO:0008006" key="16">
    <source>
        <dbReference type="Google" id="ProtNLM"/>
    </source>
</evidence>
<keyword evidence="11" id="KW-0472">Membrane</keyword>
<dbReference type="InterPro" id="IPR036691">
    <property type="entry name" value="Endo/exonu/phosph_ase_sf"/>
</dbReference>
<comment type="pathway">
    <text evidence="4">Lipid metabolism.</text>
</comment>
<feature type="transmembrane region" description="Helical" evidence="11">
    <location>
        <begin position="204"/>
        <end position="230"/>
    </location>
</feature>
<evidence type="ECO:0000256" key="6">
    <source>
        <dbReference type="ARBA" id="ARBA00022824"/>
    </source>
</evidence>
<dbReference type="PANTHER" id="PTHR31650">
    <property type="entry name" value="O-ACYLTRANSFERASE (WSD1-LIKE) FAMILY PROTEIN"/>
    <property type="match status" value="1"/>
</dbReference>
<gene>
    <name evidence="14" type="ORF">BUALT_Bualt06G0092300</name>
</gene>
<evidence type="ECO:0000256" key="3">
    <source>
        <dbReference type="ARBA" id="ARBA00004771"/>
    </source>
</evidence>
<comment type="pathway">
    <text evidence="3">Glycerolipid metabolism; triacylglycerol biosynthesis.</text>
</comment>
<evidence type="ECO:0000256" key="10">
    <source>
        <dbReference type="ARBA" id="ARBA00048109"/>
    </source>
</evidence>
<evidence type="ECO:0000256" key="5">
    <source>
        <dbReference type="ARBA" id="ARBA00022679"/>
    </source>
</evidence>
<proteinExistence type="inferred from homology"/>
<comment type="catalytic activity">
    <reaction evidence="9">
        <text>a long chain fatty alcohol + a fatty acyl-CoA = a long-chain alcohol wax ester + CoA</text>
        <dbReference type="Rhea" id="RHEA:38443"/>
        <dbReference type="ChEBI" id="CHEBI:17135"/>
        <dbReference type="ChEBI" id="CHEBI:57287"/>
        <dbReference type="ChEBI" id="CHEBI:77636"/>
        <dbReference type="ChEBI" id="CHEBI:235323"/>
        <dbReference type="EC" id="2.3.1.75"/>
    </reaction>
</comment>
<keyword evidence="6" id="KW-0256">Endoplasmic reticulum</keyword>
<keyword evidence="15" id="KW-1185">Reference proteome</keyword>
<comment type="catalytic activity">
    <reaction evidence="10">
        <text>an acyl-CoA + a 1,2-diacyl-sn-glycerol = a triacyl-sn-glycerol + CoA</text>
        <dbReference type="Rhea" id="RHEA:10868"/>
        <dbReference type="ChEBI" id="CHEBI:17815"/>
        <dbReference type="ChEBI" id="CHEBI:57287"/>
        <dbReference type="ChEBI" id="CHEBI:58342"/>
        <dbReference type="ChEBI" id="CHEBI:64615"/>
        <dbReference type="EC" id="2.3.1.20"/>
    </reaction>
</comment>
<protein>
    <recommendedName>
        <fullName evidence="16">Diacylglycerol O-acyltransferase</fullName>
    </recommendedName>
</protein>
<evidence type="ECO:0000256" key="4">
    <source>
        <dbReference type="ARBA" id="ARBA00005189"/>
    </source>
</evidence>
<dbReference type="InterPro" id="IPR009721">
    <property type="entry name" value="O-acyltransferase_WSD1_C"/>
</dbReference>
<comment type="similarity">
    <text evidence="8">In the N-terminal section; belongs to the long-chain O-acyltransferase family.</text>
</comment>
<dbReference type="AlphaFoldDB" id="A0AAV6XFF8"/>
<dbReference type="PANTHER" id="PTHR31650:SF1">
    <property type="entry name" value="WAX ESTER SYNTHASE_DIACYLGLYCEROL ACYLTRANSFERASE 4-RELATED"/>
    <property type="match status" value="1"/>
</dbReference>
<keyword evidence="11" id="KW-1133">Transmembrane helix</keyword>
<dbReference type="SUPFAM" id="SSF56219">
    <property type="entry name" value="DNase I-like"/>
    <property type="match status" value="1"/>
</dbReference>
<reference evidence="14" key="1">
    <citation type="submission" date="2019-10" db="EMBL/GenBank/DDBJ databases">
        <authorList>
            <person name="Zhang R."/>
            <person name="Pan Y."/>
            <person name="Wang J."/>
            <person name="Ma R."/>
            <person name="Yu S."/>
        </authorList>
    </citation>
    <scope>NUCLEOTIDE SEQUENCE</scope>
    <source>
        <strain evidence="14">LA-IB0</strain>
        <tissue evidence="14">Leaf</tissue>
    </source>
</reference>
<dbReference type="Proteomes" id="UP000826271">
    <property type="component" value="Unassembled WGS sequence"/>
</dbReference>
<dbReference type="GO" id="GO:0005789">
    <property type="term" value="C:endoplasmic reticulum membrane"/>
    <property type="evidence" value="ECO:0007669"/>
    <property type="project" value="UniProtKB-SubCell"/>
</dbReference>
<keyword evidence="5" id="KW-0808">Transferase</keyword>
<keyword evidence="11" id="KW-0812">Transmembrane</keyword>
<dbReference type="InterPro" id="IPR045034">
    <property type="entry name" value="O-acyltransferase_WSD1-like"/>
</dbReference>
<evidence type="ECO:0000259" key="12">
    <source>
        <dbReference type="Pfam" id="PF03007"/>
    </source>
</evidence>
<evidence type="ECO:0000313" key="14">
    <source>
        <dbReference type="EMBL" id="KAG8381148.1"/>
    </source>
</evidence>
<dbReference type="InterPro" id="IPR004255">
    <property type="entry name" value="O-acyltransferase_WSD1_N"/>
</dbReference>
<evidence type="ECO:0000256" key="2">
    <source>
        <dbReference type="ARBA" id="ARBA00004586"/>
    </source>
</evidence>
<evidence type="ECO:0000256" key="9">
    <source>
        <dbReference type="ARBA" id="ARBA00047604"/>
    </source>
</evidence>
<dbReference type="GO" id="GO:0019432">
    <property type="term" value="P:triglyceride biosynthetic process"/>
    <property type="evidence" value="ECO:0007669"/>
    <property type="project" value="TreeGrafter"/>
</dbReference>